<sequence>MKEGHPLKPFLPCGAKLLMLGSFPPKMEKWSMNFYYPNWQNDMWRIFGLVFFGDKNFFADESLKKYKETAIKRFLEEKGIAVADSAKAVFRKKGNASDAHLEVLENFDFLSALKSMPECLTLAATGQKSLETVFKTIPPSDLKIGESAEFSAFGRSFRIFRMPSSSRAYPMALERKAQFYKAMFCAIGIL</sequence>
<dbReference type="InterPro" id="IPR036895">
    <property type="entry name" value="Uracil-DNA_glycosylase-like_sf"/>
</dbReference>
<accession>A0ABU4WG84</accession>
<name>A0ABU4WG84_9BACT</name>
<gene>
    <name evidence="1" type="ORF">MOX91_03400</name>
</gene>
<keyword evidence="2" id="KW-1185">Reference proteome</keyword>
<dbReference type="Proteomes" id="UP001275932">
    <property type="component" value="Unassembled WGS sequence"/>
</dbReference>
<dbReference type="Gene3D" id="3.40.470.10">
    <property type="entry name" value="Uracil-DNA glycosylase-like domain"/>
    <property type="match status" value="1"/>
</dbReference>
<comment type="caution">
    <text evidence="1">The sequence shown here is derived from an EMBL/GenBank/DDBJ whole genome shotgun (WGS) entry which is preliminary data.</text>
</comment>
<organism evidence="1 2">
    <name type="scientific">Intestinicryptomonas porci</name>
    <dbReference type="NCBI Taxonomy" id="2926320"/>
    <lineage>
        <taxon>Bacteria</taxon>
        <taxon>Pseudomonadati</taxon>
        <taxon>Verrucomicrobiota</taxon>
        <taxon>Opitutia</taxon>
        <taxon>Opitutales</taxon>
        <taxon>Intestinicryptomonaceae</taxon>
        <taxon>Intestinicryptomonas</taxon>
    </lineage>
</organism>
<dbReference type="RefSeq" id="WP_370396672.1">
    <property type="nucleotide sequence ID" value="NZ_JALBUT010000003.1"/>
</dbReference>
<evidence type="ECO:0000313" key="1">
    <source>
        <dbReference type="EMBL" id="MDX8415224.1"/>
    </source>
</evidence>
<proteinExistence type="predicted"/>
<protein>
    <submittedName>
        <fullName evidence="1">DNA glycosylase</fullName>
    </submittedName>
</protein>
<evidence type="ECO:0000313" key="2">
    <source>
        <dbReference type="Proteomes" id="UP001275932"/>
    </source>
</evidence>
<dbReference type="EMBL" id="JALBUT010000003">
    <property type="protein sequence ID" value="MDX8415224.1"/>
    <property type="molecule type" value="Genomic_DNA"/>
</dbReference>
<dbReference type="SUPFAM" id="SSF52141">
    <property type="entry name" value="Uracil-DNA glycosylase-like"/>
    <property type="match status" value="1"/>
</dbReference>
<reference evidence="1 2" key="1">
    <citation type="submission" date="2022-03" db="EMBL/GenBank/DDBJ databases">
        <title>Novel taxa within the pig intestine.</title>
        <authorList>
            <person name="Wylensek D."/>
            <person name="Bishof K."/>
            <person name="Afrizal A."/>
            <person name="Clavel T."/>
        </authorList>
    </citation>
    <scope>NUCLEOTIDE SEQUENCE [LARGE SCALE GENOMIC DNA]</scope>
    <source>
        <strain evidence="1 2">CLA-KB-P66</strain>
    </source>
</reference>